<protein>
    <submittedName>
        <fullName evidence="2">Uncharacterized protein</fullName>
    </submittedName>
</protein>
<gene>
    <name evidence="1" type="ORF">AELL_2101</name>
    <name evidence="2" type="ORF">CP962_04535</name>
</gene>
<dbReference type="EMBL" id="NXIG01000004">
    <property type="protein sequence ID" value="RXI31385.1"/>
    <property type="molecule type" value="Genomic_DNA"/>
</dbReference>
<dbReference type="RefSeq" id="WP_118917911.1">
    <property type="nucleotide sequence ID" value="NZ_CP032097.1"/>
</dbReference>
<organism evidence="2 4">
    <name type="scientific">Arcobacter ellisii</name>
    <dbReference type="NCBI Taxonomy" id="913109"/>
    <lineage>
        <taxon>Bacteria</taxon>
        <taxon>Pseudomonadati</taxon>
        <taxon>Campylobacterota</taxon>
        <taxon>Epsilonproteobacteria</taxon>
        <taxon>Campylobacterales</taxon>
        <taxon>Arcobacteraceae</taxon>
        <taxon>Arcobacter</taxon>
    </lineage>
</organism>
<dbReference type="Proteomes" id="UP000290588">
    <property type="component" value="Unassembled WGS sequence"/>
</dbReference>
<reference evidence="2 4" key="1">
    <citation type="submission" date="2017-09" db="EMBL/GenBank/DDBJ databases">
        <title>Genomics of the genus Arcobacter.</title>
        <authorList>
            <person name="Perez-Cataluna A."/>
            <person name="Figueras M.J."/>
            <person name="Salas-Masso N."/>
        </authorList>
    </citation>
    <scope>NUCLEOTIDE SEQUENCE [LARGE SCALE GENOMIC DNA]</scope>
    <source>
        <strain evidence="2 4">CECT 7837</strain>
    </source>
</reference>
<name>A0A347UA65_9BACT</name>
<dbReference type="OrthoDB" id="5347807at2"/>
<keyword evidence="3" id="KW-1185">Reference proteome</keyword>
<dbReference type="KEGG" id="aell:AELL_2101"/>
<sequence length="91" mass="10393">MGYADKLKQNSSKIQTDEKVLEEKVAKKKIMGRPAKAQNEVRNTAIPVALNQLEKEWIENQASKMSKEIGVKITTSAWMRMTLLKDMITKE</sequence>
<proteinExistence type="predicted"/>
<evidence type="ECO:0000313" key="3">
    <source>
        <dbReference type="Proteomes" id="UP000262582"/>
    </source>
</evidence>
<evidence type="ECO:0000313" key="4">
    <source>
        <dbReference type="Proteomes" id="UP000290588"/>
    </source>
</evidence>
<dbReference type="AlphaFoldDB" id="A0A347UA65"/>
<reference evidence="1 3" key="2">
    <citation type="submission" date="2018-08" db="EMBL/GenBank/DDBJ databases">
        <title>Complete genome of the Arcobacter ellisii type strain LMG 26155.</title>
        <authorList>
            <person name="Miller W.G."/>
            <person name="Yee E."/>
            <person name="Bono J.L."/>
        </authorList>
    </citation>
    <scope>NUCLEOTIDE SEQUENCE [LARGE SCALE GENOMIC DNA]</scope>
    <source>
        <strain evidence="1 3">LMG 26155</strain>
    </source>
</reference>
<evidence type="ECO:0000313" key="2">
    <source>
        <dbReference type="EMBL" id="RXI31385.1"/>
    </source>
</evidence>
<evidence type="ECO:0000313" key="1">
    <source>
        <dbReference type="EMBL" id="AXX95743.1"/>
    </source>
</evidence>
<accession>A0A347UA65</accession>
<dbReference type="EMBL" id="CP032097">
    <property type="protein sequence ID" value="AXX95743.1"/>
    <property type="molecule type" value="Genomic_DNA"/>
</dbReference>
<dbReference type="Proteomes" id="UP000262582">
    <property type="component" value="Chromosome"/>
</dbReference>